<comment type="caution">
    <text evidence="2">The sequence shown here is derived from an EMBL/GenBank/DDBJ whole genome shotgun (WGS) entry which is preliminary data.</text>
</comment>
<evidence type="ECO:0000313" key="2">
    <source>
        <dbReference type="EMBL" id="MEO3988986.1"/>
    </source>
</evidence>
<name>A0ABV0HEQ1_9ENTR</name>
<keyword evidence="1" id="KW-0812">Transmembrane</keyword>
<dbReference type="NCBIfam" id="NF033821">
    <property type="entry name" value="YoaK"/>
    <property type="match status" value="1"/>
</dbReference>
<proteinExistence type="predicted"/>
<dbReference type="Proteomes" id="UP001444146">
    <property type="component" value="Unassembled WGS sequence"/>
</dbReference>
<evidence type="ECO:0000313" key="3">
    <source>
        <dbReference type="Proteomes" id="UP001444146"/>
    </source>
</evidence>
<evidence type="ECO:0000256" key="1">
    <source>
        <dbReference type="SAM" id="Phobius"/>
    </source>
</evidence>
<keyword evidence="1" id="KW-1133">Transmembrane helix</keyword>
<reference evidence="2 3" key="1">
    <citation type="submission" date="2024-01" db="EMBL/GenBank/DDBJ databases">
        <title>Pseudocitrobacter sp. Endophytic strain Cyp-38L.</title>
        <authorList>
            <person name="Amer M.A."/>
            <person name="Hamed S.M."/>
        </authorList>
    </citation>
    <scope>NUCLEOTIDE SEQUENCE [LARGE SCALE GENOMIC DNA]</scope>
    <source>
        <strain evidence="2 3">Cyp38S</strain>
    </source>
</reference>
<gene>
    <name evidence="2" type="ORF">VSR74_04010</name>
</gene>
<feature type="transmembrane region" description="Helical" evidence="1">
    <location>
        <begin position="6"/>
        <end position="29"/>
    </location>
</feature>
<keyword evidence="1" id="KW-0472">Membrane</keyword>
<organism evidence="2 3">
    <name type="scientific">Pseudocitrobacter cyperus</name>
    <dbReference type="NCBI Taxonomy" id="3112843"/>
    <lineage>
        <taxon>Bacteria</taxon>
        <taxon>Pseudomonadati</taxon>
        <taxon>Pseudomonadota</taxon>
        <taxon>Gammaproteobacteria</taxon>
        <taxon>Enterobacterales</taxon>
        <taxon>Enterobacteriaceae</taxon>
        <taxon>Pseudocitrobacter</taxon>
    </lineage>
</organism>
<accession>A0ABV0HEQ1</accession>
<sequence length="34" mass="3718">MRIGIAFPIVIFFVAVIFLAWFFIGGYALPAGAK</sequence>
<protein>
    <submittedName>
        <fullName evidence="2">YoaK family small membrane protein</fullName>
    </submittedName>
</protein>
<dbReference type="InterPro" id="IPR047839">
    <property type="entry name" value="YoaK-like"/>
</dbReference>
<keyword evidence="3" id="KW-1185">Reference proteome</keyword>
<dbReference type="RefSeq" id="WP_347793507.1">
    <property type="nucleotide sequence ID" value="NZ_JAYMYY010000001.1"/>
</dbReference>
<dbReference type="EMBL" id="JAYMYY010000001">
    <property type="protein sequence ID" value="MEO3988986.1"/>
    <property type="molecule type" value="Genomic_DNA"/>
</dbReference>